<organism evidence="3 4">
    <name type="scientific">Spirilliplanes yamanashiensis</name>
    <dbReference type="NCBI Taxonomy" id="42233"/>
    <lineage>
        <taxon>Bacteria</taxon>
        <taxon>Bacillati</taxon>
        <taxon>Actinomycetota</taxon>
        <taxon>Actinomycetes</taxon>
        <taxon>Micromonosporales</taxon>
        <taxon>Micromonosporaceae</taxon>
        <taxon>Spirilliplanes</taxon>
    </lineage>
</organism>
<dbReference type="PANTHER" id="PTHR46268:SF6">
    <property type="entry name" value="UNIVERSAL STRESS PROTEIN UP12"/>
    <property type="match status" value="1"/>
</dbReference>
<evidence type="ECO:0000313" key="3">
    <source>
        <dbReference type="EMBL" id="GIJ06667.1"/>
    </source>
</evidence>
<dbReference type="Gene3D" id="3.40.50.620">
    <property type="entry name" value="HUPs"/>
    <property type="match status" value="2"/>
</dbReference>
<dbReference type="InterPro" id="IPR006015">
    <property type="entry name" value="Universal_stress_UspA"/>
</dbReference>
<name>A0A8J3YF85_9ACTN</name>
<evidence type="ECO:0000256" key="1">
    <source>
        <dbReference type="ARBA" id="ARBA00008791"/>
    </source>
</evidence>
<dbReference type="PANTHER" id="PTHR46268">
    <property type="entry name" value="STRESS RESPONSE PROTEIN NHAX"/>
    <property type="match status" value="1"/>
</dbReference>
<accession>A0A8J3YF85</accession>
<dbReference type="Pfam" id="PF00582">
    <property type="entry name" value="Usp"/>
    <property type="match status" value="2"/>
</dbReference>
<feature type="domain" description="UspA" evidence="2">
    <location>
        <begin position="8"/>
        <end position="145"/>
    </location>
</feature>
<feature type="domain" description="UspA" evidence="2">
    <location>
        <begin position="153"/>
        <end position="290"/>
    </location>
</feature>
<dbReference type="SUPFAM" id="SSF52402">
    <property type="entry name" value="Adenine nucleotide alpha hydrolases-like"/>
    <property type="match status" value="2"/>
</dbReference>
<dbReference type="AlphaFoldDB" id="A0A8J3YF85"/>
<dbReference type="EMBL" id="BOOY01000044">
    <property type="protein sequence ID" value="GIJ06667.1"/>
    <property type="molecule type" value="Genomic_DNA"/>
</dbReference>
<keyword evidence="4" id="KW-1185">Reference proteome</keyword>
<evidence type="ECO:0000259" key="2">
    <source>
        <dbReference type="Pfam" id="PF00582"/>
    </source>
</evidence>
<dbReference type="InterPro" id="IPR006016">
    <property type="entry name" value="UspA"/>
</dbReference>
<reference evidence="3" key="1">
    <citation type="submission" date="2021-01" db="EMBL/GenBank/DDBJ databases">
        <title>Whole genome shotgun sequence of Spirilliplanes yamanashiensis NBRC 15828.</title>
        <authorList>
            <person name="Komaki H."/>
            <person name="Tamura T."/>
        </authorList>
    </citation>
    <scope>NUCLEOTIDE SEQUENCE</scope>
    <source>
        <strain evidence="3">NBRC 15828</strain>
    </source>
</reference>
<dbReference type="InterPro" id="IPR014729">
    <property type="entry name" value="Rossmann-like_a/b/a_fold"/>
</dbReference>
<sequence>MTTTKGLPILVGADGSECSLEAVRTAAAEAALWRRPLRIVHAFIWPTVRVAVPPGAIRPSVTELRHAAESVLAEAADEAHKAAPEVPVETAVVDGSAVPVLLHDSWDADLLVLGDRGLGGFGSLVLGSVAVHCVAHAACPVLVVRGERRTEGPVVVGVDGSPASAAALECAAAEAERRGAELVVLHAWLHPVSAGPGDPLPLVYDPSIIEDAGRGILVEALAGLAERRPRLDARPELAHGAPGRLLVDRSRAAQLVVVGAHGRGAFAGLLLGSVSQYVIHHAACPVMVARGPAGGR</sequence>
<comment type="caution">
    <text evidence="3">The sequence shown here is derived from an EMBL/GenBank/DDBJ whole genome shotgun (WGS) entry which is preliminary data.</text>
</comment>
<gene>
    <name evidence="3" type="ORF">Sya03_60190</name>
</gene>
<dbReference type="RefSeq" id="WP_203941834.1">
    <property type="nucleotide sequence ID" value="NZ_BAAAGJ010000021.1"/>
</dbReference>
<protein>
    <submittedName>
        <fullName evidence="3">Universal stress protein</fullName>
    </submittedName>
</protein>
<comment type="similarity">
    <text evidence="1">Belongs to the universal stress protein A family.</text>
</comment>
<proteinExistence type="inferred from homology"/>
<dbReference type="Proteomes" id="UP000652013">
    <property type="component" value="Unassembled WGS sequence"/>
</dbReference>
<evidence type="ECO:0000313" key="4">
    <source>
        <dbReference type="Proteomes" id="UP000652013"/>
    </source>
</evidence>
<dbReference type="PRINTS" id="PR01438">
    <property type="entry name" value="UNVRSLSTRESS"/>
</dbReference>